<keyword evidence="1" id="KW-0812">Transmembrane</keyword>
<protein>
    <recommendedName>
        <fullName evidence="4">Glycosyltransferase RgtA/B/C/D-like domain-containing protein</fullName>
    </recommendedName>
</protein>
<evidence type="ECO:0000313" key="3">
    <source>
        <dbReference type="Proteomes" id="UP000450917"/>
    </source>
</evidence>
<feature type="transmembrane region" description="Helical" evidence="1">
    <location>
        <begin position="379"/>
        <end position="400"/>
    </location>
</feature>
<proteinExistence type="predicted"/>
<evidence type="ECO:0000313" key="2">
    <source>
        <dbReference type="EMBL" id="MUG73416.1"/>
    </source>
</evidence>
<keyword evidence="3" id="KW-1185">Reference proteome</keyword>
<dbReference type="Proteomes" id="UP000450917">
    <property type="component" value="Unassembled WGS sequence"/>
</dbReference>
<name>A0A7X2ZEI8_9BACL</name>
<feature type="transmembrane region" description="Helical" evidence="1">
    <location>
        <begin position="76"/>
        <end position="94"/>
    </location>
</feature>
<keyword evidence="1" id="KW-1133">Transmembrane helix</keyword>
<feature type="transmembrane region" description="Helical" evidence="1">
    <location>
        <begin position="458"/>
        <end position="478"/>
    </location>
</feature>
<feature type="transmembrane region" description="Helical" evidence="1">
    <location>
        <begin position="274"/>
        <end position="293"/>
    </location>
</feature>
<feature type="transmembrane region" description="Helical" evidence="1">
    <location>
        <begin position="182"/>
        <end position="202"/>
    </location>
</feature>
<feature type="transmembrane region" description="Helical" evidence="1">
    <location>
        <begin position="430"/>
        <end position="451"/>
    </location>
</feature>
<feature type="transmembrane region" description="Helical" evidence="1">
    <location>
        <begin position="246"/>
        <end position="267"/>
    </location>
</feature>
<feature type="transmembrane region" description="Helical" evidence="1">
    <location>
        <begin position="45"/>
        <end position="64"/>
    </location>
</feature>
<organism evidence="2 3">
    <name type="scientific">Paenibacillus validus</name>
    <dbReference type="NCBI Taxonomy" id="44253"/>
    <lineage>
        <taxon>Bacteria</taxon>
        <taxon>Bacillati</taxon>
        <taxon>Bacillota</taxon>
        <taxon>Bacilli</taxon>
        <taxon>Bacillales</taxon>
        <taxon>Paenibacillaceae</taxon>
        <taxon>Paenibacillus</taxon>
    </lineage>
</organism>
<feature type="transmembrane region" description="Helical" evidence="1">
    <location>
        <begin position="125"/>
        <end position="146"/>
    </location>
</feature>
<dbReference type="AlphaFoldDB" id="A0A7X2ZEI8"/>
<feature type="transmembrane region" description="Helical" evidence="1">
    <location>
        <begin position="158"/>
        <end position="176"/>
    </location>
</feature>
<gene>
    <name evidence="2" type="ORF">GNP93_22605</name>
</gene>
<feature type="transmembrane region" description="Helical" evidence="1">
    <location>
        <begin position="209"/>
        <end position="226"/>
    </location>
</feature>
<feature type="transmembrane region" description="Helical" evidence="1">
    <location>
        <begin position="407"/>
        <end position="424"/>
    </location>
</feature>
<accession>A0A7X2ZEI8</accession>
<sequence length="547" mass="60871">MRYHRREPSMHRGEWSLDTALLLISVLGIGYTAILTALLCNLPPHAAVLTPIALVLWVIFGIAMHRWGISFARTSYALAILGVTLSLFMSTSILDTSYDGQVYHILAISSIKEGWNPLYHSAFPLSIWIEHYAKAPWLLAAFFYAYWPSIEVGKATNVICWLASFFAAFGALARIFRNRSLFVLGLLGAVMAANPVVVAELFTYYNDGLLGSLMLVYIAALAHYAKTFERKSLILASVTLLLLLNIKFTAIVYAGLITFIFVVYLTFANRFKSVIVTLTLGLTFMAGVIGFGYNPYVTNTVHKGHPFYPLAGSGKIDIISANQPADFAGKGTLEKMVLSLTRKTGNPIQPLQSEPRDLFTLDLDEIKTEFRHMDQDTRIGGFGPFMFWIALGSIALGFLLLAYDWRLALGAALAVAALSATVFINPESWWARYVPQFWLIPVVIALCGYVARHKVPKWAALLLLTLIGCNALGSNYRLVHMQVKNSQQLKAQLDALPVRLQIHREGEGFASVPLRLREQGIAFTYAQNELSCKHPDQIKFSIVRYCD</sequence>
<comment type="caution">
    <text evidence="2">The sequence shown here is derived from an EMBL/GenBank/DDBJ whole genome shotgun (WGS) entry which is preliminary data.</text>
</comment>
<dbReference type="EMBL" id="WNZX01000026">
    <property type="protein sequence ID" value="MUG73416.1"/>
    <property type="molecule type" value="Genomic_DNA"/>
</dbReference>
<evidence type="ECO:0008006" key="4">
    <source>
        <dbReference type="Google" id="ProtNLM"/>
    </source>
</evidence>
<evidence type="ECO:0000256" key="1">
    <source>
        <dbReference type="SAM" id="Phobius"/>
    </source>
</evidence>
<dbReference type="RefSeq" id="WP_127608872.1">
    <property type="nucleotide sequence ID" value="NZ_JARTHJ010000191.1"/>
</dbReference>
<feature type="transmembrane region" description="Helical" evidence="1">
    <location>
        <begin position="20"/>
        <end position="39"/>
    </location>
</feature>
<keyword evidence="1" id="KW-0472">Membrane</keyword>
<reference evidence="2 3" key="1">
    <citation type="submission" date="2019-11" db="EMBL/GenBank/DDBJ databases">
        <title>Draft genome sequences of five Paenibacillus species of dairy origin.</title>
        <authorList>
            <person name="Olajide A.M."/>
            <person name="Chen S."/>
            <person name="Lapointe G."/>
        </authorList>
    </citation>
    <scope>NUCLEOTIDE SEQUENCE [LARGE SCALE GENOMIC DNA]</scope>
    <source>
        <strain evidence="2 3">2CS3</strain>
    </source>
</reference>